<feature type="region of interest" description="Disordered" evidence="3">
    <location>
        <begin position="1295"/>
        <end position="1427"/>
    </location>
</feature>
<evidence type="ECO:0000256" key="1">
    <source>
        <dbReference type="ARBA" id="ARBA00009498"/>
    </source>
</evidence>
<evidence type="ECO:0000256" key="2">
    <source>
        <dbReference type="ARBA" id="ARBA00022553"/>
    </source>
</evidence>
<dbReference type="Gene3D" id="2.30.42.10">
    <property type="match status" value="1"/>
</dbReference>
<dbReference type="PROSITE" id="PS51290">
    <property type="entry name" value="CRIC"/>
    <property type="match status" value="1"/>
</dbReference>
<feature type="compositionally biased region" description="Basic and acidic residues" evidence="3">
    <location>
        <begin position="1402"/>
        <end position="1415"/>
    </location>
</feature>
<feature type="region of interest" description="Disordered" evidence="3">
    <location>
        <begin position="562"/>
        <end position="608"/>
    </location>
</feature>
<dbReference type="InterPro" id="IPR001849">
    <property type="entry name" value="PH_domain"/>
</dbReference>
<dbReference type="InterPro" id="IPR051566">
    <property type="entry name" value="CNKSR"/>
</dbReference>
<feature type="compositionally biased region" description="Acidic residues" evidence="3">
    <location>
        <begin position="1078"/>
        <end position="1088"/>
    </location>
</feature>
<feature type="compositionally biased region" description="Basic and acidic residues" evidence="3">
    <location>
        <begin position="751"/>
        <end position="762"/>
    </location>
</feature>
<feature type="compositionally biased region" description="Pro residues" evidence="3">
    <location>
        <begin position="894"/>
        <end position="906"/>
    </location>
</feature>
<comment type="similarity">
    <text evidence="1">Belongs to the CNKSR family.</text>
</comment>
<dbReference type="Pfam" id="PF00536">
    <property type="entry name" value="SAM_1"/>
    <property type="match status" value="1"/>
</dbReference>
<evidence type="ECO:0000259" key="7">
    <source>
        <dbReference type="PROSITE" id="PS51290"/>
    </source>
</evidence>
<reference evidence="9" key="1">
    <citation type="submission" date="2025-08" db="UniProtKB">
        <authorList>
            <consortium name="RefSeq"/>
        </authorList>
    </citation>
    <scope>IDENTIFICATION</scope>
    <source>
        <tissue evidence="9">Total insect</tissue>
    </source>
</reference>
<feature type="domain" description="PH" evidence="4">
    <location>
        <begin position="961"/>
        <end position="1059"/>
    </location>
</feature>
<protein>
    <submittedName>
        <fullName evidence="9">Uncharacterized protein LOC117643365</fullName>
    </submittedName>
</protein>
<dbReference type="SUPFAM" id="SSF47769">
    <property type="entry name" value="SAM/Pointed domain"/>
    <property type="match status" value="1"/>
</dbReference>
<feature type="compositionally biased region" description="Pro residues" evidence="3">
    <location>
        <begin position="1348"/>
        <end position="1364"/>
    </location>
</feature>
<feature type="domain" description="PDZ" evidence="6">
    <location>
        <begin position="205"/>
        <end position="286"/>
    </location>
</feature>
<dbReference type="Proteomes" id="UP000515158">
    <property type="component" value="Unplaced"/>
</dbReference>
<dbReference type="PANTHER" id="PTHR12844:SF42">
    <property type="entry name" value="CONNECTOR ENHANCER OF KSR PROTEIN CNK"/>
    <property type="match status" value="1"/>
</dbReference>
<feature type="region of interest" description="Disordered" evidence="3">
    <location>
        <begin position="1072"/>
        <end position="1138"/>
    </location>
</feature>
<dbReference type="FunFam" id="2.30.42.10:FF:000060">
    <property type="entry name" value="Connector enhancer of kinase suppressor of Ras 2"/>
    <property type="match status" value="1"/>
</dbReference>
<dbReference type="InterPro" id="IPR049628">
    <property type="entry name" value="CNK1-3_SAM"/>
</dbReference>
<feature type="compositionally biased region" description="Basic and acidic residues" evidence="3">
    <location>
        <begin position="703"/>
        <end position="720"/>
    </location>
</feature>
<feature type="region of interest" description="Disordered" evidence="3">
    <location>
        <begin position="921"/>
        <end position="940"/>
    </location>
</feature>
<evidence type="ECO:0000259" key="6">
    <source>
        <dbReference type="PROSITE" id="PS50106"/>
    </source>
</evidence>
<dbReference type="InterPro" id="IPR017874">
    <property type="entry name" value="CRIC_domain"/>
</dbReference>
<feature type="region of interest" description="Disordered" evidence="3">
    <location>
        <begin position="696"/>
        <end position="721"/>
    </location>
</feature>
<dbReference type="FunCoup" id="A0A6P8ZL22">
    <property type="interactions" value="367"/>
</dbReference>
<feature type="compositionally biased region" description="Pro residues" evidence="3">
    <location>
        <begin position="866"/>
        <end position="882"/>
    </location>
</feature>
<dbReference type="PANTHER" id="PTHR12844">
    <property type="entry name" value="CONNECTOR ENCHANCER OF KINASE SUPPRESSOR OF RAS"/>
    <property type="match status" value="1"/>
</dbReference>
<dbReference type="SUPFAM" id="SSF50729">
    <property type="entry name" value="PH domain-like"/>
    <property type="match status" value="1"/>
</dbReference>
<feature type="compositionally biased region" description="Low complexity" evidence="3">
    <location>
        <begin position="1564"/>
        <end position="1575"/>
    </location>
</feature>
<dbReference type="Pfam" id="PF00169">
    <property type="entry name" value="PH"/>
    <property type="match status" value="1"/>
</dbReference>
<evidence type="ECO:0000313" key="8">
    <source>
        <dbReference type="Proteomes" id="UP000515158"/>
    </source>
</evidence>
<dbReference type="GeneID" id="117643365"/>
<feature type="region of interest" description="Disordered" evidence="3">
    <location>
        <begin position="1463"/>
        <end position="1587"/>
    </location>
</feature>
<feature type="compositionally biased region" description="Polar residues" evidence="3">
    <location>
        <begin position="1127"/>
        <end position="1137"/>
    </location>
</feature>
<feature type="region of interest" description="Disordered" evidence="3">
    <location>
        <begin position="1163"/>
        <end position="1189"/>
    </location>
</feature>
<feature type="domain" description="SAM" evidence="5">
    <location>
        <begin position="9"/>
        <end position="74"/>
    </location>
</feature>
<keyword evidence="2" id="KW-0597">Phosphoprotein</keyword>
<feature type="region of interest" description="Disordered" evidence="3">
    <location>
        <begin position="1647"/>
        <end position="1670"/>
    </location>
</feature>
<feature type="compositionally biased region" description="Low complexity" evidence="3">
    <location>
        <begin position="1106"/>
        <end position="1121"/>
    </location>
</feature>
<dbReference type="CDD" id="cd13326">
    <property type="entry name" value="PH_CNK_insect-like"/>
    <property type="match status" value="1"/>
</dbReference>
<name>A0A6P8ZL22_THRPL</name>
<dbReference type="InParanoid" id="A0A6P8ZL22"/>
<feature type="compositionally biased region" description="Basic and acidic residues" evidence="3">
    <location>
        <begin position="1310"/>
        <end position="1324"/>
    </location>
</feature>
<dbReference type="InterPro" id="IPR001660">
    <property type="entry name" value="SAM"/>
</dbReference>
<dbReference type="RefSeq" id="XP_034238099.1">
    <property type="nucleotide sequence ID" value="XM_034382208.1"/>
</dbReference>
<dbReference type="Pfam" id="PF10534">
    <property type="entry name" value="CRIC_ras_sig"/>
    <property type="match status" value="1"/>
</dbReference>
<organism evidence="9">
    <name type="scientific">Thrips palmi</name>
    <name type="common">Melon thrips</name>
    <dbReference type="NCBI Taxonomy" id="161013"/>
    <lineage>
        <taxon>Eukaryota</taxon>
        <taxon>Metazoa</taxon>
        <taxon>Ecdysozoa</taxon>
        <taxon>Arthropoda</taxon>
        <taxon>Hexapoda</taxon>
        <taxon>Insecta</taxon>
        <taxon>Pterygota</taxon>
        <taxon>Neoptera</taxon>
        <taxon>Paraneoptera</taxon>
        <taxon>Thysanoptera</taxon>
        <taxon>Terebrantia</taxon>
        <taxon>Thripoidea</taxon>
        <taxon>Thripidae</taxon>
        <taxon>Thrips</taxon>
    </lineage>
</organism>
<dbReference type="PROSITE" id="PS50003">
    <property type="entry name" value="PH_DOMAIN"/>
    <property type="match status" value="1"/>
</dbReference>
<feature type="compositionally biased region" description="Polar residues" evidence="3">
    <location>
        <begin position="571"/>
        <end position="586"/>
    </location>
</feature>
<dbReference type="InterPro" id="IPR011993">
    <property type="entry name" value="PH-like_dom_sf"/>
</dbReference>
<keyword evidence="8" id="KW-1185">Reference proteome</keyword>
<feature type="compositionally biased region" description="Low complexity" evidence="3">
    <location>
        <begin position="1163"/>
        <end position="1180"/>
    </location>
</feature>
<feature type="region of interest" description="Disordered" evidence="3">
    <location>
        <begin position="866"/>
        <end position="913"/>
    </location>
</feature>
<evidence type="ECO:0000313" key="9">
    <source>
        <dbReference type="RefSeq" id="XP_034238099.1"/>
    </source>
</evidence>
<dbReference type="Gene3D" id="1.10.150.50">
    <property type="entry name" value="Transcription Factor, Ets-1"/>
    <property type="match status" value="1"/>
</dbReference>
<evidence type="ECO:0000259" key="4">
    <source>
        <dbReference type="PROSITE" id="PS50003"/>
    </source>
</evidence>
<sequence>MAYVNVAEWKPDQVTEWLKGLDSSILVYLHLFISNEVNGQQLLNVRSEDLDNLGIKRLGHQELILEAVEHLRNFHYELDRENLQLLALRLSCQAHSLHNELLRQTDSQPVSTQTLADVASVVRAVKPLVCWLDRSPFTGQLEYSDRKRDLLKYSLEIATCAQRDRFAERPVEEIRSSCAKLSAIADGIIQDIADPLILQPASLDLATLRKRGGDDLGFYILPSFCGVHQIGDIKFGSPAHQCGKVEEGDEVVQVNYQTIVGWQRKKVMALFEESATDVFLTLKKRPRHTKVYGQIYMKPYRLPSKKRAPAYTRWHDNLPSPRPELLTIPDFDIQVPRALPMTPPSKHVTLEPLNSTIVSTSSESEDAGSGCDEASLDYELEGHTSPTSMRLYLPKPRVPVQRRATITGASPTSHLPPVDLEKFWRELKLEKKWKFNGKTPESHNSNPECGLLRNKSPCEHNERPSTCLGFEKSSSKEYIKRVDYIIKSDKDSKDHEELTKGQEKSSEQKTDIVTLKENEDMIKSSNFNKNRSEKRFITRLELKVDPRDSRIRVADVTNENVELKSIPGDETSVQPDSPHTNQSSPFEKTRKVSTESQIGELPVHRERGRLDKSFSTPAYDLLGLDGLEINASRQQKSPAVKVDTELADKSGLSDFSSPNDSVFDYGTMPDVASSTTPRMKQAQDYSTHSFFKFPPAHTSSRHASTDQEFDKNNEDIKSSDNCDMNLNPVLHGRVVETINRHLLDSNCGKDGDEDCDDHRDNNRTNPPSGFTRTVTSIVLNSPDLISDISTHRLYPKPDDYDNGNHFHLQISPKLESFRFDGNKNSYDIHPAAPKTSDSKVNPEMVNRAEIASPKLIVGDVKMPVSLPLPPARHPDPPCPPTKQPKIPFKISVNPPEPPPRPTPPNRSPSIPLDQPKSLLRAKIGSKTTSQQKAVVGSPKVSRKKNPFLARRRSVGVKELGVADYQGWLYRRTRIGDSGVQWIKGWFILKSTAFYGFKSREAHKADYFISLPGFTISPAEEVKSKKFAFKVYHTGTAFYFASESDEELAAWLDCLSMAALSIDIPTSKSSASEGAVFSETEDEGDESEIADSCFPSPKMRKFTNFLSGHSSHTSHSSGSAGSPKPARSHQNLASSSESKTYDIQKKFGSLKKLGYRNKCPYPLSSQSSSSATSLSSSEQSQDAQPASAPHSLDRKVLRFLSSGKSQNVPVPTAQFRSYRRVVATEPCSTFAKHTDGNANAKGDESLLDTSGGSHAARSVGSSSGDQDIRRNNRNLGPRGDDVAGFLTLEQFMLQRQEEERQQNLHSNSPQNHDRDSAAPGHRDTSEAYTGYTEDPVLSRHKSLEKRRTPPPAPPSLSPSPRPNTRPIPAVRTILPGGSTQQGDASVEPPVIVPRTLKPSNDSHSTRESHGTGKHLSESSTPTLRRTPLAPMQPRLKNAALYQPPPVAFSPTPSLGPSFEMHLDHQASAAHASPDEVWEGSRARGASSKIRQFLTPKRSHHLSPPSQPEVSAPTPQRTILGSPRLHRALFRQSDSRKQKNTHPSDSSEHFVYTPGAYGSVNPSATSSPLPSPDWSSDFTPSLSPKPTMGVAMIGKKPAVSPLSNFNSLSAMSPPLSPPQTPLSPPPDYPGLEYPPVFEPGIYSLSDSSTLLSPSTSVYSPGSDSSGSLQPRR</sequence>
<dbReference type="Gene3D" id="2.30.29.30">
    <property type="entry name" value="Pleckstrin-homology domain (PH domain)/Phosphotyrosine-binding domain (PTB)"/>
    <property type="match status" value="1"/>
</dbReference>
<dbReference type="SMART" id="SM00228">
    <property type="entry name" value="PDZ"/>
    <property type="match status" value="1"/>
</dbReference>
<dbReference type="SMART" id="SM00233">
    <property type="entry name" value="PH"/>
    <property type="match status" value="1"/>
</dbReference>
<dbReference type="PROSITE" id="PS50106">
    <property type="entry name" value="PDZ"/>
    <property type="match status" value="1"/>
</dbReference>
<feature type="region of interest" description="Disordered" evidence="3">
    <location>
        <begin position="751"/>
        <end position="770"/>
    </location>
</feature>
<gene>
    <name evidence="9" type="primary">LOC117643365</name>
</gene>
<dbReference type="InterPro" id="IPR001478">
    <property type="entry name" value="PDZ"/>
</dbReference>
<accession>A0A6P8ZL22</accession>
<dbReference type="KEGG" id="tpal:117643365"/>
<dbReference type="InterPro" id="IPR013761">
    <property type="entry name" value="SAM/pointed_sf"/>
</dbReference>
<dbReference type="PROSITE" id="PS50105">
    <property type="entry name" value="SAM_DOMAIN"/>
    <property type="match status" value="1"/>
</dbReference>
<dbReference type="CDD" id="cd09511">
    <property type="entry name" value="SAM_CNK1_2_3-suppressor"/>
    <property type="match status" value="1"/>
</dbReference>
<evidence type="ECO:0000259" key="5">
    <source>
        <dbReference type="PROSITE" id="PS50105"/>
    </source>
</evidence>
<feature type="region of interest" description="Disordered" evidence="3">
    <location>
        <begin position="1599"/>
        <end position="1632"/>
    </location>
</feature>
<dbReference type="OrthoDB" id="74412at2759"/>
<dbReference type="InterPro" id="IPR036034">
    <property type="entry name" value="PDZ_sf"/>
</dbReference>
<feature type="domain" description="CRIC" evidence="7">
    <location>
        <begin position="82"/>
        <end position="168"/>
    </location>
</feature>
<dbReference type="SUPFAM" id="SSF50156">
    <property type="entry name" value="PDZ domain-like"/>
    <property type="match status" value="1"/>
</dbReference>
<dbReference type="CTD" id="36952"/>
<feature type="region of interest" description="Disordered" evidence="3">
    <location>
        <begin position="1229"/>
        <end position="1280"/>
    </location>
</feature>
<evidence type="ECO:0000256" key="3">
    <source>
        <dbReference type="SAM" id="MobiDB-lite"/>
    </source>
</evidence>
<proteinExistence type="inferred from homology"/>
<dbReference type="CDD" id="cd06748">
    <property type="entry name" value="PDZ_CNK1_2_3-like"/>
    <property type="match status" value="1"/>
</dbReference>
<dbReference type="SMART" id="SM00454">
    <property type="entry name" value="SAM"/>
    <property type="match status" value="1"/>
</dbReference>
<feature type="region of interest" description="Disordered" evidence="3">
    <location>
        <begin position="490"/>
        <end position="512"/>
    </location>
</feature>
<feature type="compositionally biased region" description="Pro residues" evidence="3">
    <location>
        <begin position="1612"/>
        <end position="1626"/>
    </location>
</feature>